<keyword evidence="1" id="KW-1133">Transmembrane helix</keyword>
<keyword evidence="1" id="KW-0472">Membrane</keyword>
<keyword evidence="2" id="KW-0150">Chloroplast</keyword>
<name>A0A6M3WVV8_PTELU</name>
<sequence length="330" mass="37877">MTRLWPKNSGIDLNNEVAYLFFSTKDKFSNNLINKTNYSLCIDILNNHGQRILFKALLDELQILVLDLVELNLSVENIQVLNYKIVCDLINKSRRRFLQYLASYISDSSINVVVDLGSLAVNQYTNLVLSEYKIILQQLLVYMIFGSSAVNDYGLGFINYTVPSYYISILLETSVLHLGNLIICTIIDSCASLSKVSTFLNKYKLCNISYLSIRSLACFKNLLVYQNLIYSYIDYPKAIYNCRYRVLLLSSQGIVSKYIYCYRFKDISSLSSIQLGTIFFIELQDVIIPKLEQSLLILGKLVVYVLINLVANFFILIVKIITSRLYSRII</sequence>
<evidence type="ECO:0000256" key="1">
    <source>
        <dbReference type="SAM" id="Phobius"/>
    </source>
</evidence>
<dbReference type="InterPro" id="IPR017077">
    <property type="entry name" value="Uncharacterised_Ycf55_algae"/>
</dbReference>
<geneLocation type="chloroplast" evidence="2"/>
<accession>A0A6M3WVV8</accession>
<organism evidence="2">
    <name type="scientific">Pterocladia lucida</name>
    <name type="common">Red seaweed</name>
    <name type="synonym">Fucus lucidus</name>
    <dbReference type="NCBI Taxonomy" id="31408"/>
    <lineage>
        <taxon>Eukaryota</taxon>
        <taxon>Rhodophyta</taxon>
        <taxon>Florideophyceae</taxon>
        <taxon>Rhodymeniophycidae</taxon>
        <taxon>Gelidiales</taxon>
        <taxon>Pterocladiaceae</taxon>
        <taxon>Pterocladia</taxon>
    </lineage>
</organism>
<feature type="transmembrane region" description="Helical" evidence="1">
    <location>
        <begin position="301"/>
        <end position="321"/>
    </location>
</feature>
<reference evidence="2" key="1">
    <citation type="journal article" date="2020" name="J. Phycol.">
        <title>The Organelle Genomes in the Photosynthetic Red Algal Parasite Pterocladiophila hemisphaerica (Florideophyceae, Rhodophyta) Have Elevated Substitution Rates and Extreme Gene Loss in the Plastid Genome.</title>
        <authorList>
            <person name="Preuss M."/>
            <person name="Verbruggen H."/>
            <person name="Zuccarello G.C."/>
        </authorList>
    </citation>
    <scope>NUCLEOTIDE SEQUENCE</scope>
</reference>
<proteinExistence type="predicted"/>
<evidence type="ECO:0000313" key="2">
    <source>
        <dbReference type="EMBL" id="QJH88205.1"/>
    </source>
</evidence>
<gene>
    <name evidence="2" type="primary">ycf55</name>
</gene>
<dbReference type="EMBL" id="MT117916">
    <property type="protein sequence ID" value="QJH88205.1"/>
    <property type="molecule type" value="Genomic_DNA"/>
</dbReference>
<protein>
    <submittedName>
        <fullName evidence="2">Ycf55</fullName>
    </submittedName>
</protein>
<keyword evidence="1" id="KW-0812">Transmembrane</keyword>
<dbReference type="PIRSF" id="PIRSF036962">
    <property type="entry name" value="UCP036962_SignTr_Ycf55"/>
    <property type="match status" value="1"/>
</dbReference>
<dbReference type="AlphaFoldDB" id="A0A6M3WVV8"/>
<keyword evidence="2" id="KW-0934">Plastid</keyword>
<dbReference type="InterPro" id="IPR022552">
    <property type="entry name" value="UPF_Ycf55"/>
</dbReference>
<dbReference type="Pfam" id="PF12452">
    <property type="entry name" value="DUF3685"/>
    <property type="match status" value="1"/>
</dbReference>